<keyword evidence="1" id="KW-0597">Phosphoprotein</keyword>
<evidence type="ECO:0000256" key="1">
    <source>
        <dbReference type="ARBA" id="ARBA00022553"/>
    </source>
</evidence>
<dbReference type="SMART" id="SM00240">
    <property type="entry name" value="FHA"/>
    <property type="match status" value="1"/>
</dbReference>
<evidence type="ECO:0000256" key="5">
    <source>
        <dbReference type="SAM" id="MobiDB-lite"/>
    </source>
</evidence>
<evidence type="ECO:0000259" key="7">
    <source>
        <dbReference type="PROSITE" id="PS50006"/>
    </source>
</evidence>
<dbReference type="STRING" id="227316.GA0070604_4892"/>
<keyword evidence="6" id="KW-1133">Transmembrane helix</keyword>
<dbReference type="SUPFAM" id="SSF49879">
    <property type="entry name" value="SMAD/FHA domain"/>
    <property type="match status" value="1"/>
</dbReference>
<dbReference type="PANTHER" id="PTHR22683:SF1">
    <property type="entry name" value="TYPE VII SECRETION SYSTEM PROTEIN ESSC"/>
    <property type="match status" value="1"/>
</dbReference>
<evidence type="ECO:0000256" key="2">
    <source>
        <dbReference type="ARBA" id="ARBA00022741"/>
    </source>
</evidence>
<feature type="domain" description="FHA" evidence="7">
    <location>
        <begin position="115"/>
        <end position="164"/>
    </location>
</feature>
<feature type="transmembrane region" description="Helical" evidence="6">
    <location>
        <begin position="240"/>
        <end position="273"/>
    </location>
</feature>
<dbReference type="OrthoDB" id="9807790at2"/>
<dbReference type="Pfam" id="PF01580">
    <property type="entry name" value="FtsK_SpoIIIE"/>
    <property type="match status" value="2"/>
</dbReference>
<evidence type="ECO:0000256" key="3">
    <source>
        <dbReference type="ARBA" id="ARBA00022840"/>
    </source>
</evidence>
<dbReference type="GO" id="GO:0003677">
    <property type="term" value="F:DNA binding"/>
    <property type="evidence" value="ECO:0007669"/>
    <property type="project" value="InterPro"/>
</dbReference>
<feature type="binding site" evidence="4">
    <location>
        <begin position="984"/>
        <end position="991"/>
    </location>
    <ligand>
        <name>ATP</name>
        <dbReference type="ChEBI" id="CHEBI:30616"/>
    </ligand>
</feature>
<feature type="domain" description="FtsK" evidence="8">
    <location>
        <begin position="967"/>
        <end position="1155"/>
    </location>
</feature>
<feature type="binding site" evidence="4">
    <location>
        <begin position="654"/>
        <end position="661"/>
    </location>
    <ligand>
        <name>ATP</name>
        <dbReference type="ChEBI" id="CHEBI:30616"/>
    </ligand>
</feature>
<dbReference type="CDD" id="cd00060">
    <property type="entry name" value="FHA"/>
    <property type="match status" value="1"/>
</dbReference>
<dbReference type="InterPro" id="IPR032030">
    <property type="entry name" value="YscD_cytoplasmic_dom"/>
</dbReference>
<proteinExistence type="predicted"/>
<dbReference type="InterPro" id="IPR050206">
    <property type="entry name" value="FtsK/SpoIIIE/SftA"/>
</dbReference>
<dbReference type="PROSITE" id="PS50901">
    <property type="entry name" value="FTSK"/>
    <property type="match status" value="2"/>
</dbReference>
<dbReference type="SMART" id="SM00382">
    <property type="entry name" value="AAA"/>
    <property type="match status" value="2"/>
</dbReference>
<evidence type="ECO:0000256" key="4">
    <source>
        <dbReference type="PROSITE-ProRule" id="PRU00289"/>
    </source>
</evidence>
<dbReference type="InterPro" id="IPR002543">
    <property type="entry name" value="FtsK_dom"/>
</dbReference>
<dbReference type="EMBL" id="FMHY01000002">
    <property type="protein sequence ID" value="SCL63084.1"/>
    <property type="molecule type" value="Genomic_DNA"/>
</dbReference>
<dbReference type="Gene3D" id="3.40.50.300">
    <property type="entry name" value="P-loop containing nucleotide triphosphate hydrolases"/>
    <property type="match status" value="4"/>
</dbReference>
<protein>
    <submittedName>
        <fullName evidence="9">DNA segregation ATPase FtsK/SpoIIIE, S-DNA-T family</fullName>
    </submittedName>
</protein>
<dbReference type="RefSeq" id="WP_091123102.1">
    <property type="nucleotide sequence ID" value="NZ_FMHY01000002.1"/>
</dbReference>
<sequence length="1438" mass="152100">MDLLLTVVDTTGAEHDIRLLAEPSADVRTLLDAVRRALPGPAAGQRMFVERTGGEVEAGRTLAETGVRMGDRLLLTGPVAPPWLMPAGMRPAFEVLVTGGPQAGRRLPMAAGASVYLGRDPGCQIVVDDVEVSRRHLHIGAGSRQITVTDLGSSNGTFVDGVRVEGTVTVEPGQVLTAGTTTLTVARSGPATPDGATVRDGRVAFSRPPRVQRPVEPQTLTVPIAPASPPKRRVPLVAAIVPVLLGAGMAFVMGPIMLLMALFGPVMLGVSWWEDKRSGRRDFTAASERYTAELAALTEQAAQAYAQLHAARLAAAPNPADLTARALRHAPDLWERRAADDDFLTVRVGTADLPSRLTLRPESDREPDERAGALIRTYALDRAAPVDADLRTVGVLGVAGSERDALLRWLILQYAILTSPRELAIVVLGSSEEWAWTRWLPHTETMTAGLPGVRTVAFDPEDARAVLQMVDDLVQQRRITLERRGDPGAWPPNVLLVVAGDAGVPRSALSRVLADGPQVGVYAVAAAPTAETLPGECRAIVRTGPGHETSVTVTLTGRTIGDIVVDGVAPQLAADVARRLAPVLDSSAAAVTGDLPRQVLLLDLLGLPEPDGPSVAHRWSTLGDDGLGAPIGHGPRGRFTIDLRRDGPHGLTAGTTGAGKSELLQSMIGSLAATYPASRLTFVLVDYKGGAAFKDCVGLPHTVGFFTDLDAHLARRALISLNAELRRREEILREHGAKDLIELEQRHPRHAPANLLIVIDEFAFLKKELPEFVAGVVDIAQRGRSLGVHLMLATQRPAGVIDDNIRANTNLRIALRVADEGDSNDVLDRPDAARIPKSLPGRGYVRVGHSDISLVQSAYANARTSVGGQAAPTLVTLAPPGSGLREQPAARSADAAGDDRPTDLQRLVAAVRAAHRTAGVPDQPRPWLDALAGHYDTAAIAGDAAGPADDGLAVALGVADLPHRQAQQPWLVDLTELGHLLVYGTAGSGKTQALRTLAAGLSRLDPADVHIYGVDFASGGLRPLTALPQCGGVVGVDEPERVDRLFTMLDGVIAERKRLLGTTGSSSVAEHRRKTGERLPFHVVLLDGYAAFHHAYLNVDRGELVDTLARQIADGRSAGVVFVITADRRNAIPSTLSGAISARLVLRMADAEEYAALGLPMSVAQTELPPGRGFFDGDEVQIAVLGADPSGSAQAAALAALGSTTHPTRPPAVTVLPDSVPLAEVEPGPLRVPVGVSGVTRRVADVDLDDVPVLAVFGPDRSGRSTALSTVCHGLQGRLPGLEAYLLAPRRTPLLRMPGWAETAVGLDACDALAGQLQELVRERVTAPGTPWLVVIDDGEEMADSLGASAMSTLVRRGRDAGLVLVAAADVHAVHRSFGGWLTDLRKAKHGLLLRPEVDVDGELFGLRLPQRASRRFPPGRAYLVRRGDVDYVQVSSS</sequence>
<keyword evidence="10" id="KW-1185">Reference proteome</keyword>
<reference evidence="10" key="1">
    <citation type="submission" date="2016-06" db="EMBL/GenBank/DDBJ databases">
        <authorList>
            <person name="Varghese N."/>
            <person name="Submissions Spin"/>
        </authorList>
    </citation>
    <scope>NUCLEOTIDE SEQUENCE [LARGE SCALE GENOMIC DNA]</scope>
    <source>
        <strain evidence="10">DSM 44814</strain>
    </source>
</reference>
<dbReference type="PANTHER" id="PTHR22683">
    <property type="entry name" value="SPORULATION PROTEIN RELATED"/>
    <property type="match status" value="1"/>
</dbReference>
<keyword evidence="6" id="KW-0472">Membrane</keyword>
<dbReference type="Pfam" id="PF16697">
    <property type="entry name" value="Yop-YscD_cpl"/>
    <property type="match status" value="1"/>
</dbReference>
<evidence type="ECO:0000313" key="9">
    <source>
        <dbReference type="EMBL" id="SCL63084.1"/>
    </source>
</evidence>
<feature type="domain" description="FtsK" evidence="8">
    <location>
        <begin position="636"/>
        <end position="824"/>
    </location>
</feature>
<dbReference type="SUPFAM" id="SSF52540">
    <property type="entry name" value="P-loop containing nucleoside triphosphate hydrolases"/>
    <property type="match status" value="2"/>
</dbReference>
<evidence type="ECO:0000259" key="8">
    <source>
        <dbReference type="PROSITE" id="PS50901"/>
    </source>
</evidence>
<dbReference type="InterPro" id="IPR003593">
    <property type="entry name" value="AAA+_ATPase"/>
</dbReference>
<name>A0A1C6VAJ5_9ACTN</name>
<keyword evidence="6" id="KW-0812">Transmembrane</keyword>
<evidence type="ECO:0000313" key="10">
    <source>
        <dbReference type="Proteomes" id="UP000199696"/>
    </source>
</evidence>
<dbReference type="PROSITE" id="PS50006">
    <property type="entry name" value="FHA_DOMAIN"/>
    <property type="match status" value="1"/>
</dbReference>
<dbReference type="InterPro" id="IPR008984">
    <property type="entry name" value="SMAD_FHA_dom_sf"/>
</dbReference>
<feature type="region of interest" description="Disordered" evidence="5">
    <location>
        <begin position="879"/>
        <end position="901"/>
    </location>
</feature>
<organism evidence="9 10">
    <name type="scientific">Micromonospora eburnea</name>
    <dbReference type="NCBI Taxonomy" id="227316"/>
    <lineage>
        <taxon>Bacteria</taxon>
        <taxon>Bacillati</taxon>
        <taxon>Actinomycetota</taxon>
        <taxon>Actinomycetes</taxon>
        <taxon>Micromonosporales</taxon>
        <taxon>Micromonosporaceae</taxon>
        <taxon>Micromonospora</taxon>
    </lineage>
</organism>
<dbReference type="CDD" id="cd01127">
    <property type="entry name" value="TrwB_TraG_TraD_VirD4"/>
    <property type="match status" value="1"/>
</dbReference>
<keyword evidence="2 4" id="KW-0547">Nucleotide-binding</keyword>
<keyword evidence="3 4" id="KW-0067">ATP-binding</keyword>
<accession>A0A1C6VAJ5</accession>
<gene>
    <name evidence="9" type="ORF">GA0070604_4892</name>
</gene>
<dbReference type="GO" id="GO:0005524">
    <property type="term" value="F:ATP binding"/>
    <property type="evidence" value="ECO:0007669"/>
    <property type="project" value="UniProtKB-UniRule"/>
</dbReference>
<dbReference type="Gene3D" id="2.60.200.20">
    <property type="match status" value="1"/>
</dbReference>
<dbReference type="Proteomes" id="UP000199696">
    <property type="component" value="Unassembled WGS sequence"/>
</dbReference>
<evidence type="ECO:0000256" key="6">
    <source>
        <dbReference type="SAM" id="Phobius"/>
    </source>
</evidence>
<dbReference type="InterPro" id="IPR000253">
    <property type="entry name" value="FHA_dom"/>
</dbReference>
<dbReference type="InterPro" id="IPR027417">
    <property type="entry name" value="P-loop_NTPase"/>
</dbReference>